<comment type="caution">
    <text evidence="2">The sequence shown here is derived from an EMBL/GenBank/DDBJ whole genome shotgun (WGS) entry which is preliminary data.</text>
</comment>
<dbReference type="Proteomes" id="UP001140217">
    <property type="component" value="Unassembled WGS sequence"/>
</dbReference>
<dbReference type="AlphaFoldDB" id="A0A9W8LFB1"/>
<sequence length="57" mass="6217">MQVGTEGEITEENGNDWVKECKATVNNTHFRLVCCDDDANSGSEGYNGDSDNSSEED</sequence>
<dbReference type="EMBL" id="JANBUL010000186">
    <property type="protein sequence ID" value="KAJ2779249.1"/>
    <property type="molecule type" value="Genomic_DNA"/>
</dbReference>
<proteinExistence type="predicted"/>
<organism evidence="2 3">
    <name type="scientific">Coemansia javaensis</name>
    <dbReference type="NCBI Taxonomy" id="2761396"/>
    <lineage>
        <taxon>Eukaryota</taxon>
        <taxon>Fungi</taxon>
        <taxon>Fungi incertae sedis</taxon>
        <taxon>Zoopagomycota</taxon>
        <taxon>Kickxellomycotina</taxon>
        <taxon>Kickxellomycetes</taxon>
        <taxon>Kickxellales</taxon>
        <taxon>Kickxellaceae</taxon>
        <taxon>Coemansia</taxon>
    </lineage>
</organism>
<evidence type="ECO:0000313" key="2">
    <source>
        <dbReference type="EMBL" id="KAJ2779249.1"/>
    </source>
</evidence>
<feature type="region of interest" description="Disordered" evidence="1">
    <location>
        <begin position="38"/>
        <end position="57"/>
    </location>
</feature>
<protein>
    <submittedName>
        <fullName evidence="2">Uncharacterized protein</fullName>
    </submittedName>
</protein>
<gene>
    <name evidence="2" type="ORF">H4R18_004124</name>
</gene>
<reference evidence="2" key="1">
    <citation type="submission" date="2022-07" db="EMBL/GenBank/DDBJ databases">
        <title>Phylogenomic reconstructions and comparative analyses of Kickxellomycotina fungi.</title>
        <authorList>
            <person name="Reynolds N.K."/>
            <person name="Stajich J.E."/>
            <person name="Barry K."/>
            <person name="Grigoriev I.V."/>
            <person name="Crous P."/>
            <person name="Smith M.E."/>
        </authorList>
    </citation>
    <scope>NUCLEOTIDE SEQUENCE</scope>
    <source>
        <strain evidence="2">NBRC 105414</strain>
    </source>
</reference>
<evidence type="ECO:0000313" key="3">
    <source>
        <dbReference type="Proteomes" id="UP001140217"/>
    </source>
</evidence>
<accession>A0A9W8LFB1</accession>
<evidence type="ECO:0000256" key="1">
    <source>
        <dbReference type="SAM" id="MobiDB-lite"/>
    </source>
</evidence>
<keyword evidence="3" id="KW-1185">Reference proteome</keyword>
<name>A0A9W8LFB1_9FUNG</name>